<dbReference type="Gene3D" id="3.90.25.10">
    <property type="entry name" value="UDP-galactose 4-epimerase, domain 1"/>
    <property type="match status" value="1"/>
</dbReference>
<evidence type="ECO:0000256" key="5">
    <source>
        <dbReference type="HAMAP-Rule" id="MF_00955"/>
    </source>
</evidence>
<comment type="similarity">
    <text evidence="2 5">Belongs to the NAD(P)-dependent epimerase/dehydratase family. GDP-mannose 4,6-dehydratase subfamily.</text>
</comment>
<feature type="domain" description="NAD(P)-binding" evidence="6">
    <location>
        <begin position="5"/>
        <end position="311"/>
    </location>
</feature>
<dbReference type="EMBL" id="CP024199">
    <property type="protein sequence ID" value="AUG54569.1"/>
    <property type="molecule type" value="Genomic_DNA"/>
</dbReference>
<dbReference type="HAMAP" id="MF_00955">
    <property type="entry name" value="GDP_Man_dehydratase"/>
    <property type="match status" value="1"/>
</dbReference>
<organism evidence="7 8">
    <name type="scientific">Thalassospira marina</name>
    <dbReference type="NCBI Taxonomy" id="2048283"/>
    <lineage>
        <taxon>Bacteria</taxon>
        <taxon>Pseudomonadati</taxon>
        <taxon>Pseudomonadota</taxon>
        <taxon>Alphaproteobacteria</taxon>
        <taxon>Rhodospirillales</taxon>
        <taxon>Thalassospiraceae</taxon>
        <taxon>Thalassospira</taxon>
    </lineage>
</organism>
<comment type="caution">
    <text evidence="5">Lacks conserved residue(s) required for the propagation of feature annotation.</text>
</comment>
<dbReference type="PANTHER" id="PTHR43715:SF1">
    <property type="entry name" value="GDP-MANNOSE 4,6 DEHYDRATASE"/>
    <property type="match status" value="1"/>
</dbReference>
<evidence type="ECO:0000313" key="7">
    <source>
        <dbReference type="EMBL" id="AUG54569.1"/>
    </source>
</evidence>
<dbReference type="CDD" id="cd05260">
    <property type="entry name" value="GDP_MD_SDR_e"/>
    <property type="match status" value="1"/>
</dbReference>
<feature type="binding site" evidence="5">
    <location>
        <position position="213"/>
    </location>
    <ligand>
        <name>NADP(+)</name>
        <dbReference type="ChEBI" id="CHEBI:58349"/>
    </ligand>
</feature>
<dbReference type="Pfam" id="PF16363">
    <property type="entry name" value="GDP_Man_Dehyd"/>
    <property type="match status" value="1"/>
</dbReference>
<dbReference type="Gene3D" id="3.40.50.720">
    <property type="entry name" value="NAD(P)-binding Rossmann-like Domain"/>
    <property type="match status" value="1"/>
</dbReference>
<evidence type="ECO:0000256" key="1">
    <source>
        <dbReference type="ARBA" id="ARBA00001937"/>
    </source>
</evidence>
<accession>A0ABN5FKY9</accession>
<dbReference type="InterPro" id="IPR006368">
    <property type="entry name" value="GDP_Man_deHydtase"/>
</dbReference>
<evidence type="ECO:0000256" key="3">
    <source>
        <dbReference type="ARBA" id="ARBA00011989"/>
    </source>
</evidence>
<dbReference type="SUPFAM" id="SSF51735">
    <property type="entry name" value="NAD(P)-binding Rossmann-fold domains"/>
    <property type="match status" value="1"/>
</dbReference>
<name>A0ABN5FKY9_9PROT</name>
<dbReference type="EC" id="4.2.1.47" evidence="3 5"/>
<keyword evidence="8" id="KW-1185">Reference proteome</keyword>
<comment type="cofactor">
    <cofactor evidence="1 5">
        <name>NADP(+)</name>
        <dbReference type="ChEBI" id="CHEBI:58349"/>
    </cofactor>
</comment>
<protein>
    <recommendedName>
        <fullName evidence="3 5">GDP-mannose 4,6-dehydratase</fullName>
        <ecNumber evidence="3 5">4.2.1.47</ecNumber>
    </recommendedName>
    <alternativeName>
        <fullName evidence="5">GDP-D-mannose dehydratase</fullName>
    </alternativeName>
</protein>
<dbReference type="RefSeq" id="WP_101285854.1">
    <property type="nucleotide sequence ID" value="NZ_CP024199.1"/>
</dbReference>
<keyword evidence="4 5" id="KW-0456">Lyase</keyword>
<gene>
    <name evidence="5" type="primary">gmd</name>
    <name evidence="7" type="ORF">CSC3H3_18975</name>
</gene>
<comment type="catalytic activity">
    <reaction evidence="5">
        <text>GDP-alpha-D-mannose = GDP-4-dehydro-alpha-D-rhamnose + H2O</text>
        <dbReference type="Rhea" id="RHEA:23820"/>
        <dbReference type="ChEBI" id="CHEBI:15377"/>
        <dbReference type="ChEBI" id="CHEBI:57527"/>
        <dbReference type="ChEBI" id="CHEBI:57964"/>
        <dbReference type="EC" id="4.2.1.47"/>
    </reaction>
</comment>
<dbReference type="Proteomes" id="UP000233458">
    <property type="component" value="Chromosome"/>
</dbReference>
<evidence type="ECO:0000256" key="2">
    <source>
        <dbReference type="ARBA" id="ARBA00009263"/>
    </source>
</evidence>
<sequence length="324" mass="36253">MKRALICGVSGQDGAYLAQLLLSKGYQVWGTSRDAQVSSFANLERLGIRQDVHVLSMAQSDFRSVLDTLTRSEPDEIYFLSGQTSVGLSFDQPAESIESITVGTLNLLEAVRFLNKKIRVYHASSSESFGDIKQGVGATELTPFRPRSPYGVAKASAHWLVANYREAYGLFCCNGILFNHESPLRPTRFVTRKIVSAACRIALGSPERLILGRLDISRDWGWAPEFVDAMWRMLTQDEPDDYIIATGSTHSLEEFVANVFRCLGLDHRDHVDSNAEFYRPTEILYSAANPEKANQILQWKASVSFEQMIENLVDAEKLTMSQGR</sequence>
<comment type="function">
    <text evidence="5">Catalyzes the conversion of GDP-D-mannose to GDP-4-dehydro-6-deoxy-D-mannose.</text>
</comment>
<dbReference type="InterPro" id="IPR036291">
    <property type="entry name" value="NAD(P)-bd_dom_sf"/>
</dbReference>
<evidence type="ECO:0000256" key="4">
    <source>
        <dbReference type="ARBA" id="ARBA00023239"/>
    </source>
</evidence>
<keyword evidence="5" id="KW-0521">NADP</keyword>
<dbReference type="InterPro" id="IPR016040">
    <property type="entry name" value="NAD(P)-bd_dom"/>
</dbReference>
<evidence type="ECO:0000313" key="8">
    <source>
        <dbReference type="Proteomes" id="UP000233458"/>
    </source>
</evidence>
<dbReference type="PANTHER" id="PTHR43715">
    <property type="entry name" value="GDP-MANNOSE 4,6-DEHYDRATASE"/>
    <property type="match status" value="1"/>
</dbReference>
<evidence type="ECO:0000259" key="6">
    <source>
        <dbReference type="Pfam" id="PF16363"/>
    </source>
</evidence>
<proteinExistence type="inferred from homology"/>
<reference evidence="7 8" key="1">
    <citation type="submission" date="2017-10" db="EMBL/GenBank/DDBJ databases">
        <title>Biodiversity and function of Thalassospira species in the particle-attached aromatic-hydrocarbon-degrading consortia from the surface seawater of the China South Sea.</title>
        <authorList>
            <person name="Dong C."/>
            <person name="Liu R."/>
            <person name="Shao Z."/>
        </authorList>
    </citation>
    <scope>NUCLEOTIDE SEQUENCE [LARGE SCALE GENOMIC DNA]</scope>
    <source>
        <strain evidence="7 8">CSC3H3</strain>
    </source>
</reference>